<evidence type="ECO:0000313" key="1">
    <source>
        <dbReference type="EMBL" id="CAA2633337.1"/>
    </source>
</evidence>
<organism evidence="1">
    <name type="scientific">Spirodela intermedia</name>
    <name type="common">Intermediate duckweed</name>
    <dbReference type="NCBI Taxonomy" id="51605"/>
    <lineage>
        <taxon>Eukaryota</taxon>
        <taxon>Viridiplantae</taxon>
        <taxon>Streptophyta</taxon>
        <taxon>Embryophyta</taxon>
        <taxon>Tracheophyta</taxon>
        <taxon>Spermatophyta</taxon>
        <taxon>Magnoliopsida</taxon>
        <taxon>Liliopsida</taxon>
        <taxon>Araceae</taxon>
        <taxon>Lemnoideae</taxon>
        <taxon>Spirodela</taxon>
    </lineage>
</organism>
<gene>
    <name evidence="1" type="ORF">SI7747_16018862</name>
</gene>
<name>A0A7I8JRQ0_SPIIN</name>
<protein>
    <submittedName>
        <fullName evidence="1">Uncharacterized protein</fullName>
    </submittedName>
</protein>
<keyword evidence="2" id="KW-1185">Reference proteome</keyword>
<evidence type="ECO:0000313" key="2">
    <source>
        <dbReference type="Proteomes" id="UP001189122"/>
    </source>
</evidence>
<proteinExistence type="predicted"/>
<dbReference type="Proteomes" id="UP001189122">
    <property type="component" value="Unassembled WGS sequence"/>
</dbReference>
<accession>A0A7I8JRQ0</accession>
<sequence length="53" mass="6088">MTHEDMQAFLDSHGLCASIRFLCLKEVGNYYKILLVLLVTEIAIHLHLTCTLR</sequence>
<dbReference type="EMBL" id="CACRZD030000016">
    <property type="protein sequence ID" value="CAA6672451.1"/>
    <property type="molecule type" value="Genomic_DNA"/>
</dbReference>
<dbReference type="AlphaFoldDB" id="A0A7I8JRQ0"/>
<dbReference type="EMBL" id="LR743603">
    <property type="protein sequence ID" value="CAA2633337.1"/>
    <property type="molecule type" value="Genomic_DNA"/>
</dbReference>
<reference evidence="1 2" key="1">
    <citation type="submission" date="2019-12" db="EMBL/GenBank/DDBJ databases">
        <authorList>
            <person name="Scholz U."/>
            <person name="Mascher M."/>
            <person name="Fiebig A."/>
        </authorList>
    </citation>
    <scope>NUCLEOTIDE SEQUENCE</scope>
</reference>